<dbReference type="OrthoDB" id="1097347at2"/>
<feature type="domain" description="FecR protein" evidence="2">
    <location>
        <begin position="95"/>
        <end position="186"/>
    </location>
</feature>
<keyword evidence="5" id="KW-1185">Reference proteome</keyword>
<dbReference type="Pfam" id="PF04773">
    <property type="entry name" value="FecR"/>
    <property type="match status" value="1"/>
</dbReference>
<dbReference type="Gene3D" id="3.55.50.30">
    <property type="match status" value="1"/>
</dbReference>
<evidence type="ECO:0000313" key="4">
    <source>
        <dbReference type="EMBL" id="RMB56901.1"/>
    </source>
</evidence>
<evidence type="ECO:0000259" key="2">
    <source>
        <dbReference type="Pfam" id="PF04773"/>
    </source>
</evidence>
<comment type="caution">
    <text evidence="4">The sequence shown here is derived from an EMBL/GenBank/DDBJ whole genome shotgun (WGS) entry which is preliminary data.</text>
</comment>
<accession>A0A3M0FW38</accession>
<evidence type="ECO:0000313" key="5">
    <source>
        <dbReference type="Proteomes" id="UP000281985"/>
    </source>
</evidence>
<dbReference type="InterPro" id="IPR012373">
    <property type="entry name" value="Ferrdict_sens_TM"/>
</dbReference>
<dbReference type="InterPro" id="IPR006860">
    <property type="entry name" value="FecR"/>
</dbReference>
<dbReference type="PANTHER" id="PTHR30273:SF2">
    <property type="entry name" value="PROTEIN FECR"/>
    <property type="match status" value="1"/>
</dbReference>
<feature type="domain" description="Protein FecR C-terminal" evidence="3">
    <location>
        <begin position="229"/>
        <end position="292"/>
    </location>
</feature>
<organism evidence="4 5">
    <name type="scientific">Dokdonia sinensis</name>
    <dbReference type="NCBI Taxonomy" id="2479847"/>
    <lineage>
        <taxon>Bacteria</taxon>
        <taxon>Pseudomonadati</taxon>
        <taxon>Bacteroidota</taxon>
        <taxon>Flavobacteriia</taxon>
        <taxon>Flavobacteriales</taxon>
        <taxon>Flavobacteriaceae</taxon>
        <taxon>Dokdonia</taxon>
    </lineage>
</organism>
<sequence>MIKEILVSKWMDNTLSPQELEQFKQLPEYGDYMRLSDYAQAFRAPDFDANACFNSIESRKNLKKNSSKRWLSMVAVLAFLVAGAYFFTQASSSKEITTAIAQQETITLPDNSTVILNAMSSLAFNENTWDENRTVMLDGEAYFKVAKGSKFTVQTDKGTVSVLGTQFNVQERDKMFSVSTFEGLVRVETDNFTGNIGAGYGIFDYNGKTIKRELELQKTAPSWTEKISTFDSAPYSAVIAEMERQFDITIKASTVQTNELFTGSFTHTDLFQALENITIPMGLKFSVTGKVVKLEQE</sequence>
<dbReference type="AlphaFoldDB" id="A0A3M0FW38"/>
<dbReference type="Proteomes" id="UP000281985">
    <property type="component" value="Unassembled WGS sequence"/>
</dbReference>
<feature type="transmembrane region" description="Helical" evidence="1">
    <location>
        <begin position="70"/>
        <end position="88"/>
    </location>
</feature>
<proteinExistence type="predicted"/>
<dbReference type="InterPro" id="IPR032508">
    <property type="entry name" value="FecR_C"/>
</dbReference>
<keyword evidence="1" id="KW-0812">Transmembrane</keyword>
<name>A0A3M0FW38_9FLAO</name>
<keyword evidence="1" id="KW-0472">Membrane</keyword>
<dbReference type="Gene3D" id="2.60.120.1440">
    <property type="match status" value="1"/>
</dbReference>
<reference evidence="4 5" key="1">
    <citation type="submission" date="2018-10" db="EMBL/GenBank/DDBJ databases">
        <title>Dokdonia luteus sp. nov., isolated from sea water.</title>
        <authorList>
            <person name="Zhou L.Y."/>
            <person name="Du Z.J."/>
        </authorList>
    </citation>
    <scope>NUCLEOTIDE SEQUENCE [LARGE SCALE GENOMIC DNA]</scope>
    <source>
        <strain evidence="4 5">SH27</strain>
    </source>
</reference>
<dbReference type="PANTHER" id="PTHR30273">
    <property type="entry name" value="PERIPLASMIC SIGNAL SENSOR AND SIGMA FACTOR ACTIVATOR FECR-RELATED"/>
    <property type="match status" value="1"/>
</dbReference>
<gene>
    <name evidence="4" type="ORF">EAX61_12600</name>
</gene>
<dbReference type="Pfam" id="PF16344">
    <property type="entry name" value="FecR_C"/>
    <property type="match status" value="1"/>
</dbReference>
<keyword evidence="1" id="KW-1133">Transmembrane helix</keyword>
<evidence type="ECO:0000256" key="1">
    <source>
        <dbReference type="SAM" id="Phobius"/>
    </source>
</evidence>
<dbReference type="RefSeq" id="WP_121918059.1">
    <property type="nucleotide sequence ID" value="NZ_REFV01000013.1"/>
</dbReference>
<dbReference type="EMBL" id="REFV01000013">
    <property type="protein sequence ID" value="RMB56901.1"/>
    <property type="molecule type" value="Genomic_DNA"/>
</dbReference>
<dbReference type="GO" id="GO:0016989">
    <property type="term" value="F:sigma factor antagonist activity"/>
    <property type="evidence" value="ECO:0007669"/>
    <property type="project" value="TreeGrafter"/>
</dbReference>
<protein>
    <submittedName>
        <fullName evidence="4">FecR family protein</fullName>
    </submittedName>
</protein>
<evidence type="ECO:0000259" key="3">
    <source>
        <dbReference type="Pfam" id="PF16344"/>
    </source>
</evidence>